<evidence type="ECO:0000256" key="1">
    <source>
        <dbReference type="SAM" id="MobiDB-lite"/>
    </source>
</evidence>
<feature type="region of interest" description="Disordered" evidence="1">
    <location>
        <begin position="248"/>
        <end position="294"/>
    </location>
</feature>
<reference evidence="2 3" key="1">
    <citation type="submission" date="2018-06" db="EMBL/GenBank/DDBJ databases">
        <title>Genomic Encyclopedia of Archaeal and Bacterial Type Strains, Phase II (KMG-II): from individual species to whole genera.</title>
        <authorList>
            <person name="Goeker M."/>
        </authorList>
    </citation>
    <scope>NUCLEOTIDE SEQUENCE [LARGE SCALE GENOMIC DNA]</scope>
    <source>
        <strain evidence="2 3">ATCC BAA-1881</strain>
    </source>
</reference>
<evidence type="ECO:0000313" key="2">
    <source>
        <dbReference type="EMBL" id="PZW32107.1"/>
    </source>
</evidence>
<evidence type="ECO:0000313" key="3">
    <source>
        <dbReference type="Proteomes" id="UP000248806"/>
    </source>
</evidence>
<dbReference type="OrthoDB" id="153651at2"/>
<dbReference type="Proteomes" id="UP000248806">
    <property type="component" value="Unassembled WGS sequence"/>
</dbReference>
<comment type="caution">
    <text evidence="2">The sequence shown here is derived from an EMBL/GenBank/DDBJ whole genome shotgun (WGS) entry which is preliminary data.</text>
</comment>
<gene>
    <name evidence="2" type="ORF">EI42_02134</name>
</gene>
<dbReference type="EMBL" id="QKUF01000005">
    <property type="protein sequence ID" value="PZW32107.1"/>
    <property type="molecule type" value="Genomic_DNA"/>
</dbReference>
<dbReference type="AlphaFoldDB" id="A0A326U9N8"/>
<organism evidence="2 3">
    <name type="scientific">Thermosporothrix hazakensis</name>
    <dbReference type="NCBI Taxonomy" id="644383"/>
    <lineage>
        <taxon>Bacteria</taxon>
        <taxon>Bacillati</taxon>
        <taxon>Chloroflexota</taxon>
        <taxon>Ktedonobacteria</taxon>
        <taxon>Ktedonobacterales</taxon>
        <taxon>Thermosporotrichaceae</taxon>
        <taxon>Thermosporothrix</taxon>
    </lineage>
</organism>
<feature type="compositionally biased region" description="Basic and acidic residues" evidence="1">
    <location>
        <begin position="281"/>
        <end position="294"/>
    </location>
</feature>
<protein>
    <submittedName>
        <fullName evidence="2">Uncharacterized protein</fullName>
    </submittedName>
</protein>
<sequence>MAFTQDELQAFNTILEQRLSVHRRELEHTFDQRLNGLRRELEQRLSSFQQDMYRTLTQRLNTQQHQWNEQMKQQHTSWRRDMTQSMERQLEQQRQQFQGTTENALAAQLLAIEELFNQHLSSHYDGEGEHHEHHAADYDTIEVQTEIPWDDIAEVVDKVLERRLSTLHQTFEGWFRDVENYLTMQFHSIREDLQREQASPFSSNAQIHELFQSIEQLGQIVESMQVAMNANHALLSNRLYYHQQLPAERAHPSKRMTTPLHEQTPREQPPSVPLLNSLQEEPQKGSDQQMHEAK</sequence>
<proteinExistence type="predicted"/>
<dbReference type="RefSeq" id="WP_111321630.1">
    <property type="nucleotide sequence ID" value="NZ_BIFX01000001.1"/>
</dbReference>
<accession>A0A326U9N8</accession>
<keyword evidence="3" id="KW-1185">Reference proteome</keyword>
<name>A0A326U9N8_THEHA</name>